<dbReference type="SUPFAM" id="SSF46689">
    <property type="entry name" value="Homeodomain-like"/>
    <property type="match status" value="1"/>
</dbReference>
<evidence type="ECO:0000313" key="3">
    <source>
        <dbReference type="Proteomes" id="UP001139263"/>
    </source>
</evidence>
<dbReference type="Proteomes" id="UP001139263">
    <property type="component" value="Unassembled WGS sequence"/>
</dbReference>
<dbReference type="EMBL" id="JALBUF010000023">
    <property type="protein sequence ID" value="MCI0184734.1"/>
    <property type="molecule type" value="Genomic_DNA"/>
</dbReference>
<gene>
    <name evidence="2" type="ORF">MM817_03031</name>
</gene>
<dbReference type="Gene3D" id="1.10.10.60">
    <property type="entry name" value="Homeodomain-like"/>
    <property type="match status" value="1"/>
</dbReference>
<dbReference type="InterPro" id="IPR002514">
    <property type="entry name" value="Transposase_8"/>
</dbReference>
<sequence>MSYMTQKYDKEFKLHAVQLVSESGKPASQVERELDVSPKTLYGWLLKFKEDPATPFVGSGNLKPDAKALRDLEREIRELREENVILKKAARIFMNDRK</sequence>
<accession>A0A9X2ADB7</accession>
<dbReference type="GO" id="GO:0004803">
    <property type="term" value="F:transposase activity"/>
    <property type="evidence" value="ECO:0007669"/>
    <property type="project" value="InterPro"/>
</dbReference>
<feature type="coiled-coil region" evidence="1">
    <location>
        <begin position="62"/>
        <end position="89"/>
    </location>
</feature>
<dbReference type="AlphaFoldDB" id="A0A9X2ADB7"/>
<protein>
    <recommendedName>
        <fullName evidence="4">Transposase</fullName>
    </recommendedName>
</protein>
<keyword evidence="3" id="KW-1185">Reference proteome</keyword>
<dbReference type="Pfam" id="PF01527">
    <property type="entry name" value="HTH_Tnp_1"/>
    <property type="match status" value="1"/>
</dbReference>
<reference evidence="2" key="1">
    <citation type="submission" date="2022-03" db="EMBL/GenBank/DDBJ databases">
        <title>Draft Genome Sequence of Firmicute Strain S0AB, a Heterotrophic Iron/Sulfur-Oxidizing Extreme Acidophile.</title>
        <authorList>
            <person name="Vergara E."/>
            <person name="Pakostova E."/>
            <person name="Johnson D.B."/>
            <person name="Holmes D.S."/>
        </authorList>
    </citation>
    <scope>NUCLEOTIDE SEQUENCE</scope>
    <source>
        <strain evidence="2">S0AB</strain>
    </source>
</reference>
<keyword evidence="1" id="KW-0175">Coiled coil</keyword>
<organism evidence="2 3">
    <name type="scientific">Sulfoacidibacillus ferrooxidans</name>
    <dbReference type="NCBI Taxonomy" id="2005001"/>
    <lineage>
        <taxon>Bacteria</taxon>
        <taxon>Bacillati</taxon>
        <taxon>Bacillota</taxon>
        <taxon>Bacilli</taxon>
        <taxon>Bacillales</taxon>
        <taxon>Alicyclobacillaceae</taxon>
        <taxon>Sulfoacidibacillus</taxon>
    </lineage>
</organism>
<comment type="caution">
    <text evidence="2">The sequence shown here is derived from an EMBL/GenBank/DDBJ whole genome shotgun (WGS) entry which is preliminary data.</text>
</comment>
<dbReference type="GO" id="GO:0006313">
    <property type="term" value="P:DNA transposition"/>
    <property type="evidence" value="ECO:0007669"/>
    <property type="project" value="InterPro"/>
</dbReference>
<evidence type="ECO:0000256" key="1">
    <source>
        <dbReference type="SAM" id="Coils"/>
    </source>
</evidence>
<name>A0A9X2ADB7_9BACL</name>
<evidence type="ECO:0000313" key="2">
    <source>
        <dbReference type="EMBL" id="MCI0184734.1"/>
    </source>
</evidence>
<evidence type="ECO:0008006" key="4">
    <source>
        <dbReference type="Google" id="ProtNLM"/>
    </source>
</evidence>
<dbReference type="InterPro" id="IPR009057">
    <property type="entry name" value="Homeodomain-like_sf"/>
</dbReference>
<proteinExistence type="predicted"/>
<dbReference type="GO" id="GO:0003677">
    <property type="term" value="F:DNA binding"/>
    <property type="evidence" value="ECO:0007669"/>
    <property type="project" value="InterPro"/>
</dbReference>